<dbReference type="Proteomes" id="UP001143856">
    <property type="component" value="Unassembled WGS sequence"/>
</dbReference>
<sequence length="308" mass="34604">MPESADLRIASKRAYYDNCKENNDHEIITLYIYNAGPSLAATPVVRAGFSYSMDYNAVITTLRQAKVWHSPSERIKAGNLSWTKVSNIASHYEDWDMVTTLPNVPAGMLMELSLSFLSFRGPTFRDYTLRASVSSATADPRTENNSTTYIVTPNHHDDGPNYWDIPGNLANLDFEKLVAIPLLRGDLRIASKRRQCHNNKEGMEPVSYDIIKKALKPKLANSIEYGHFSESLPLTFSSDENTQLFLYARPDTLLYLEHTTIVVGDKEAVLIFWIPLRIVWVGAVVRRMNPGGSLTGAYVIDVRQAGRT</sequence>
<dbReference type="EMBL" id="JAPDGR010001755">
    <property type="protein sequence ID" value="KAJ2979880.1"/>
    <property type="molecule type" value="Genomic_DNA"/>
</dbReference>
<gene>
    <name evidence="1" type="ORF">NUW58_g7090</name>
</gene>
<name>A0ACC1NKM9_9PEZI</name>
<comment type="caution">
    <text evidence="1">The sequence shown here is derived from an EMBL/GenBank/DDBJ whole genome shotgun (WGS) entry which is preliminary data.</text>
</comment>
<keyword evidence="2" id="KW-1185">Reference proteome</keyword>
<evidence type="ECO:0000313" key="1">
    <source>
        <dbReference type="EMBL" id="KAJ2979880.1"/>
    </source>
</evidence>
<proteinExistence type="predicted"/>
<reference evidence="1" key="1">
    <citation type="submission" date="2022-10" db="EMBL/GenBank/DDBJ databases">
        <title>Genome Sequence of Xylaria curta.</title>
        <authorList>
            <person name="Buettner E."/>
        </authorList>
    </citation>
    <scope>NUCLEOTIDE SEQUENCE</scope>
    <source>
        <strain evidence="1">Babe10</strain>
    </source>
</reference>
<protein>
    <submittedName>
        <fullName evidence="1">Uncharacterized protein</fullName>
    </submittedName>
</protein>
<organism evidence="1 2">
    <name type="scientific">Xylaria curta</name>
    <dbReference type="NCBI Taxonomy" id="42375"/>
    <lineage>
        <taxon>Eukaryota</taxon>
        <taxon>Fungi</taxon>
        <taxon>Dikarya</taxon>
        <taxon>Ascomycota</taxon>
        <taxon>Pezizomycotina</taxon>
        <taxon>Sordariomycetes</taxon>
        <taxon>Xylariomycetidae</taxon>
        <taxon>Xylariales</taxon>
        <taxon>Xylariaceae</taxon>
        <taxon>Xylaria</taxon>
    </lineage>
</organism>
<evidence type="ECO:0000313" key="2">
    <source>
        <dbReference type="Proteomes" id="UP001143856"/>
    </source>
</evidence>
<accession>A0ACC1NKM9</accession>